<dbReference type="HOGENOM" id="CLU_737191_0_0_10"/>
<keyword evidence="2" id="KW-1185">Reference proteome</keyword>
<evidence type="ECO:0000313" key="1">
    <source>
        <dbReference type="EMBL" id="AFM04553.1"/>
    </source>
</evidence>
<dbReference type="PATRIC" id="fig|880071.3.peg.2160"/>
<sequence length="386" mass="44754" precursor="true">MKLYLLKTSFYRNSIPLFILLLFIISACSSGKKALQKGNYYEATLQSVERLRQSPNNKKARHTLGEAYYRAVEENLRITRTTETTTTTLNWEKIAESYGRINEMGNEIRKSPAALQVVKNPKSYLGEEIKAKDKAAEARYGEGVKAMTLNNREDAKRAYLHFVKADEWVKNYKDVSTQIKKSKEAATLKVLVQPIQVPNSFSLERDFVQNQVMEYLNTNRRMNEFVVFYLSWETPNYCCADQFLLMSFDEFTVGQVFQKEKSTTAIDSVRRSVRLDDGSSKTITDAVKADYTHHEQYVVSNGVLDVRVIDAKTNRILMQDKYPGEFVWRNEWGTYQGDKRALDDDQENAIKVRPVSPPPSQDLFVELFKPIYDQLTGNMRRFYKKY</sequence>
<dbReference type="EMBL" id="CP003345">
    <property type="protein sequence ID" value="AFM04553.1"/>
    <property type="molecule type" value="Genomic_DNA"/>
</dbReference>
<dbReference type="KEGG" id="fli:Fleli_2173"/>
<organism evidence="1 2">
    <name type="scientific">Bernardetia litoralis (strain ATCC 23117 / DSM 6794 / NBRC 15988 / NCIMB 1366 / Fx l1 / Sio-4)</name>
    <name type="common">Flexibacter litoralis</name>
    <dbReference type="NCBI Taxonomy" id="880071"/>
    <lineage>
        <taxon>Bacteria</taxon>
        <taxon>Pseudomonadati</taxon>
        <taxon>Bacteroidota</taxon>
        <taxon>Cytophagia</taxon>
        <taxon>Cytophagales</taxon>
        <taxon>Bernardetiaceae</taxon>
        <taxon>Bernardetia</taxon>
    </lineage>
</organism>
<dbReference type="Proteomes" id="UP000006054">
    <property type="component" value="Chromosome"/>
</dbReference>
<dbReference type="OrthoDB" id="1489643at2"/>
<reference evidence="2" key="1">
    <citation type="submission" date="2012-06" db="EMBL/GenBank/DDBJ databases">
        <title>The complete genome of Flexibacter litoralis DSM 6794.</title>
        <authorList>
            <person name="Lucas S."/>
            <person name="Copeland A."/>
            <person name="Lapidus A."/>
            <person name="Glavina del Rio T."/>
            <person name="Dalin E."/>
            <person name="Tice H."/>
            <person name="Bruce D."/>
            <person name="Goodwin L."/>
            <person name="Pitluck S."/>
            <person name="Peters L."/>
            <person name="Ovchinnikova G."/>
            <person name="Lu M."/>
            <person name="Kyrpides N."/>
            <person name="Mavromatis K."/>
            <person name="Ivanova N."/>
            <person name="Brettin T."/>
            <person name="Detter J.C."/>
            <person name="Han C."/>
            <person name="Larimer F."/>
            <person name="Land M."/>
            <person name="Hauser L."/>
            <person name="Markowitz V."/>
            <person name="Cheng J.-F."/>
            <person name="Hugenholtz P."/>
            <person name="Woyke T."/>
            <person name="Wu D."/>
            <person name="Spring S."/>
            <person name="Lang E."/>
            <person name="Kopitz M."/>
            <person name="Brambilla E."/>
            <person name="Klenk H.-P."/>
            <person name="Eisen J.A."/>
        </authorList>
    </citation>
    <scope>NUCLEOTIDE SEQUENCE [LARGE SCALE GENOMIC DNA]</scope>
    <source>
        <strain evidence="2">ATCC 23117 / DSM 6794 / NBRC 15988 / NCIMB 1366 / Sio-4</strain>
    </source>
</reference>
<dbReference type="PROSITE" id="PS51257">
    <property type="entry name" value="PROKAR_LIPOPROTEIN"/>
    <property type="match status" value="1"/>
</dbReference>
<gene>
    <name evidence="1" type="ordered locus">Fleli_2173</name>
</gene>
<dbReference type="eggNOG" id="COG0457">
    <property type="taxonomic scope" value="Bacteria"/>
</dbReference>
<proteinExistence type="predicted"/>
<evidence type="ECO:0000313" key="2">
    <source>
        <dbReference type="Proteomes" id="UP000006054"/>
    </source>
</evidence>
<protein>
    <recommendedName>
        <fullName evidence="3">Lipoprotein</fullName>
    </recommendedName>
</protein>
<evidence type="ECO:0008006" key="3">
    <source>
        <dbReference type="Google" id="ProtNLM"/>
    </source>
</evidence>
<name>I4AKR8_BERLS</name>
<dbReference type="RefSeq" id="WP_014798000.1">
    <property type="nucleotide sequence ID" value="NC_018018.1"/>
</dbReference>
<dbReference type="AlphaFoldDB" id="I4AKR8"/>
<accession>I4AKR8</accession>
<dbReference type="STRING" id="880071.Fleli_2173"/>